<evidence type="ECO:0000256" key="5">
    <source>
        <dbReference type="ARBA" id="ARBA00023134"/>
    </source>
</evidence>
<dbReference type="HAMAP" id="MF_00920">
    <property type="entry name" value="FtsY"/>
    <property type="match status" value="1"/>
</dbReference>
<dbReference type="InterPro" id="IPR000897">
    <property type="entry name" value="SRP54_GTPase_dom"/>
</dbReference>
<dbReference type="InterPro" id="IPR003593">
    <property type="entry name" value="AAA+_ATPase"/>
</dbReference>
<organism evidence="12 13">
    <name type="scientific">Muiribacterium halophilum</name>
    <dbReference type="NCBI Taxonomy" id="2053465"/>
    <lineage>
        <taxon>Bacteria</taxon>
        <taxon>Candidatus Muiribacteriota</taxon>
        <taxon>Candidatus Muiribacteriia</taxon>
        <taxon>Candidatus Muiribacteriales</taxon>
        <taxon>Candidatus Muiribacteriaceae</taxon>
        <taxon>Candidatus Muiribacterium</taxon>
    </lineage>
</organism>
<dbReference type="EC" id="3.6.5.4" evidence="9"/>
<dbReference type="Gene3D" id="3.40.50.300">
    <property type="entry name" value="P-loop containing nucleotide triphosphate hydrolases"/>
    <property type="match status" value="1"/>
</dbReference>
<evidence type="ECO:0000256" key="6">
    <source>
        <dbReference type="ARBA" id="ARBA00023136"/>
    </source>
</evidence>
<dbReference type="Pfam" id="PF02881">
    <property type="entry name" value="SRP54_N"/>
    <property type="match status" value="1"/>
</dbReference>
<dbReference type="SMART" id="SM00963">
    <property type="entry name" value="SRP54_N"/>
    <property type="match status" value="1"/>
</dbReference>
<gene>
    <name evidence="9" type="primary">ftsY</name>
    <name evidence="12" type="ORF">C0601_06060</name>
</gene>
<dbReference type="FunFam" id="1.20.120.140:FF:000002">
    <property type="entry name" value="Signal recognition particle receptor FtsY"/>
    <property type="match status" value="1"/>
</dbReference>
<keyword evidence="4 9" id="KW-0378">Hydrolase</keyword>
<evidence type="ECO:0000259" key="11">
    <source>
        <dbReference type="PROSITE" id="PS00300"/>
    </source>
</evidence>
<comment type="catalytic activity">
    <reaction evidence="8 9">
        <text>GTP + H2O = GDP + phosphate + H(+)</text>
        <dbReference type="Rhea" id="RHEA:19669"/>
        <dbReference type="ChEBI" id="CHEBI:15377"/>
        <dbReference type="ChEBI" id="CHEBI:15378"/>
        <dbReference type="ChEBI" id="CHEBI:37565"/>
        <dbReference type="ChEBI" id="CHEBI:43474"/>
        <dbReference type="ChEBI" id="CHEBI:58189"/>
        <dbReference type="EC" id="3.6.5.4"/>
    </reaction>
</comment>
<dbReference type="PANTHER" id="PTHR43134:SF1">
    <property type="entry name" value="SIGNAL RECOGNITION PARTICLE RECEPTOR SUBUNIT ALPHA"/>
    <property type="match status" value="1"/>
</dbReference>
<dbReference type="Pfam" id="PF00448">
    <property type="entry name" value="SRP54"/>
    <property type="match status" value="1"/>
</dbReference>
<dbReference type="EMBL" id="PKTG01000078">
    <property type="protein sequence ID" value="PLX17914.1"/>
    <property type="molecule type" value="Genomic_DNA"/>
</dbReference>
<evidence type="ECO:0000313" key="13">
    <source>
        <dbReference type="Proteomes" id="UP000234857"/>
    </source>
</evidence>
<sequence>MTEESRQEQTEPDTSIEAEKLQTTNYEPPTASIEEPAMEARDDSQLTEEDMKVAEKPKAKNWFSRLRTGLSKTRDSFTFNIRKILNFGKIDEDTLEELEDLFIQADIGTGLTLKLIEQIEKKSIMGELTDTDSVMNFLKEEFKKILERDSKIYFNTSPKVFLVVGVNGAGKTTTIGKLTKNFKQNGKNVLLVAGDTFRAAAIEQLEIWANRNKCPIIKHTEGSDSAAVVYDGVSAGVSRKMDTILVDTAGRLHNKVNLMKELEKIKRVVKKAAGDIEVETLLVIDATSGQNGLIQAKTFKEVIDIDGILLTKMDGTAKGGIILPIVNDLNVPVKYIGVGEGIDDLREFSAEDFVKALFD</sequence>
<evidence type="ECO:0000256" key="2">
    <source>
        <dbReference type="ARBA" id="ARBA00022490"/>
    </source>
</evidence>
<dbReference type="InterPro" id="IPR027417">
    <property type="entry name" value="P-loop_NTPase"/>
</dbReference>
<dbReference type="InterPro" id="IPR042101">
    <property type="entry name" value="SRP54_N_sf"/>
</dbReference>
<keyword evidence="1 9" id="KW-1003">Cell membrane</keyword>
<dbReference type="Gene3D" id="1.20.120.140">
    <property type="entry name" value="Signal recognition particle SRP54, nucleotide-binding domain"/>
    <property type="match status" value="1"/>
</dbReference>
<comment type="subcellular location">
    <subcellularLocation>
        <location evidence="9">Cell membrane</location>
        <topology evidence="9">Peripheral membrane protein</topology>
        <orientation evidence="9">Cytoplasmic side</orientation>
    </subcellularLocation>
    <subcellularLocation>
        <location evidence="9">Cytoplasm</location>
    </subcellularLocation>
</comment>
<feature type="binding site" evidence="9">
    <location>
        <begin position="247"/>
        <end position="251"/>
    </location>
    <ligand>
        <name>GTP</name>
        <dbReference type="ChEBI" id="CHEBI:37565"/>
    </ligand>
</feature>
<dbReference type="GO" id="GO:0005886">
    <property type="term" value="C:plasma membrane"/>
    <property type="evidence" value="ECO:0007669"/>
    <property type="project" value="UniProtKB-SubCell"/>
</dbReference>
<comment type="function">
    <text evidence="9">Involved in targeting and insertion of nascent membrane proteins into the cytoplasmic membrane. Acts as a receptor for the complex formed by the signal recognition particle (SRP) and the ribosome-nascent chain (RNC).</text>
</comment>
<dbReference type="GO" id="GO:0005047">
    <property type="term" value="F:signal recognition particle binding"/>
    <property type="evidence" value="ECO:0007669"/>
    <property type="project" value="TreeGrafter"/>
</dbReference>
<feature type="binding site" evidence="9">
    <location>
        <begin position="165"/>
        <end position="172"/>
    </location>
    <ligand>
        <name>GTP</name>
        <dbReference type="ChEBI" id="CHEBI:37565"/>
    </ligand>
</feature>
<keyword evidence="5 9" id="KW-0342">GTP-binding</keyword>
<keyword evidence="7 9" id="KW-0675">Receptor</keyword>
<dbReference type="SUPFAM" id="SSF47364">
    <property type="entry name" value="Domain of the SRP/SRP receptor G-proteins"/>
    <property type="match status" value="1"/>
</dbReference>
<dbReference type="PROSITE" id="PS00300">
    <property type="entry name" value="SRP54"/>
    <property type="match status" value="1"/>
</dbReference>
<dbReference type="SUPFAM" id="SSF52540">
    <property type="entry name" value="P-loop containing nucleoside triphosphate hydrolases"/>
    <property type="match status" value="1"/>
</dbReference>
<feature type="domain" description="SRP54-type proteins GTP-binding" evidence="11">
    <location>
        <begin position="332"/>
        <end position="345"/>
    </location>
</feature>
<evidence type="ECO:0000256" key="9">
    <source>
        <dbReference type="HAMAP-Rule" id="MF_00920"/>
    </source>
</evidence>
<dbReference type="AlphaFoldDB" id="A0A2N5ZH03"/>
<keyword evidence="2 9" id="KW-0963">Cytoplasm</keyword>
<evidence type="ECO:0000256" key="8">
    <source>
        <dbReference type="ARBA" id="ARBA00048027"/>
    </source>
</evidence>
<dbReference type="GO" id="GO:0005737">
    <property type="term" value="C:cytoplasm"/>
    <property type="evidence" value="ECO:0007669"/>
    <property type="project" value="UniProtKB-SubCell"/>
</dbReference>
<accession>A0A2N5ZH03</accession>
<dbReference type="SMART" id="SM00962">
    <property type="entry name" value="SRP54"/>
    <property type="match status" value="1"/>
</dbReference>
<dbReference type="InterPro" id="IPR013822">
    <property type="entry name" value="Signal_recog_particl_SRP54_hlx"/>
</dbReference>
<feature type="compositionally biased region" description="Basic and acidic residues" evidence="10">
    <location>
        <begin position="38"/>
        <end position="53"/>
    </location>
</feature>
<dbReference type="InterPro" id="IPR004390">
    <property type="entry name" value="SR_rcpt_FtsY"/>
</dbReference>
<comment type="caution">
    <text evidence="12">The sequence shown here is derived from an EMBL/GenBank/DDBJ whole genome shotgun (WGS) entry which is preliminary data.</text>
</comment>
<keyword evidence="3 9" id="KW-0547">Nucleotide-binding</keyword>
<dbReference type="CDD" id="cd17874">
    <property type="entry name" value="FtsY"/>
    <property type="match status" value="1"/>
</dbReference>
<name>A0A2N5ZH03_MUIH1</name>
<evidence type="ECO:0000313" key="12">
    <source>
        <dbReference type="EMBL" id="PLX17914.1"/>
    </source>
</evidence>
<keyword evidence="6 9" id="KW-0472">Membrane</keyword>
<comment type="subunit">
    <text evidence="9">Part of the signal recognition particle protein translocation system, which is composed of SRP and FtsY.</text>
</comment>
<evidence type="ECO:0000256" key="3">
    <source>
        <dbReference type="ARBA" id="ARBA00022741"/>
    </source>
</evidence>
<proteinExistence type="inferred from homology"/>
<dbReference type="Proteomes" id="UP000234857">
    <property type="component" value="Unassembled WGS sequence"/>
</dbReference>
<evidence type="ECO:0000256" key="10">
    <source>
        <dbReference type="SAM" id="MobiDB-lite"/>
    </source>
</evidence>
<protein>
    <recommendedName>
        <fullName evidence="9">Signal recognition particle receptor FtsY</fullName>
        <shortName evidence="9">SRP receptor</shortName>
        <ecNumber evidence="9">3.6.5.4</ecNumber>
    </recommendedName>
</protein>
<dbReference type="NCBIfam" id="TIGR00064">
    <property type="entry name" value="ftsY"/>
    <property type="match status" value="1"/>
</dbReference>
<dbReference type="GO" id="GO:0006614">
    <property type="term" value="P:SRP-dependent cotranslational protein targeting to membrane"/>
    <property type="evidence" value="ECO:0007669"/>
    <property type="project" value="InterPro"/>
</dbReference>
<evidence type="ECO:0000256" key="4">
    <source>
        <dbReference type="ARBA" id="ARBA00022801"/>
    </source>
</evidence>
<dbReference type="GO" id="GO:0005525">
    <property type="term" value="F:GTP binding"/>
    <property type="evidence" value="ECO:0007669"/>
    <property type="project" value="UniProtKB-UniRule"/>
</dbReference>
<dbReference type="FunFam" id="3.40.50.300:FF:000053">
    <property type="entry name" value="Signal recognition particle receptor FtsY"/>
    <property type="match status" value="1"/>
</dbReference>
<feature type="region of interest" description="Disordered" evidence="10">
    <location>
        <begin position="1"/>
        <end position="53"/>
    </location>
</feature>
<evidence type="ECO:0000256" key="1">
    <source>
        <dbReference type="ARBA" id="ARBA00022475"/>
    </source>
</evidence>
<feature type="binding site" evidence="9">
    <location>
        <begin position="311"/>
        <end position="314"/>
    </location>
    <ligand>
        <name>GTP</name>
        <dbReference type="ChEBI" id="CHEBI:37565"/>
    </ligand>
</feature>
<reference evidence="12 13" key="1">
    <citation type="submission" date="2017-11" db="EMBL/GenBank/DDBJ databases">
        <title>Genome-resolved metagenomics identifies genetic mobility, metabolic interactions, and unexpected diversity in perchlorate-reducing communities.</title>
        <authorList>
            <person name="Barnum T.P."/>
            <person name="Figueroa I.A."/>
            <person name="Carlstrom C.I."/>
            <person name="Lucas L.N."/>
            <person name="Engelbrektson A.L."/>
            <person name="Coates J.D."/>
        </authorList>
    </citation>
    <scope>NUCLEOTIDE SEQUENCE [LARGE SCALE GENOMIC DNA]</scope>
    <source>
        <strain evidence="12">BM706</strain>
    </source>
</reference>
<dbReference type="PANTHER" id="PTHR43134">
    <property type="entry name" value="SIGNAL RECOGNITION PARTICLE RECEPTOR SUBUNIT ALPHA"/>
    <property type="match status" value="1"/>
</dbReference>
<dbReference type="InterPro" id="IPR036225">
    <property type="entry name" value="SRP/SRP_N"/>
</dbReference>
<comment type="similarity">
    <text evidence="9">Belongs to the GTP-binding SRP family. FtsY subfamily.</text>
</comment>
<evidence type="ECO:0000256" key="7">
    <source>
        <dbReference type="ARBA" id="ARBA00023170"/>
    </source>
</evidence>
<dbReference type="GO" id="GO:0003924">
    <property type="term" value="F:GTPase activity"/>
    <property type="evidence" value="ECO:0007669"/>
    <property type="project" value="UniProtKB-UniRule"/>
</dbReference>
<dbReference type="SMART" id="SM00382">
    <property type="entry name" value="AAA"/>
    <property type="match status" value="1"/>
</dbReference>